<organism evidence="2">
    <name type="scientific">bioreactor metagenome</name>
    <dbReference type="NCBI Taxonomy" id="1076179"/>
    <lineage>
        <taxon>unclassified sequences</taxon>
        <taxon>metagenomes</taxon>
        <taxon>ecological metagenomes</taxon>
    </lineage>
</organism>
<name>A0A644TJK1_9ZZZZ</name>
<dbReference type="GO" id="GO:0071281">
    <property type="term" value="P:cellular response to iron ion"/>
    <property type="evidence" value="ECO:0007669"/>
    <property type="project" value="TreeGrafter"/>
</dbReference>
<reference evidence="2" key="1">
    <citation type="submission" date="2019-08" db="EMBL/GenBank/DDBJ databases">
        <authorList>
            <person name="Kucharzyk K."/>
            <person name="Murdoch R.W."/>
            <person name="Higgins S."/>
            <person name="Loffler F."/>
        </authorList>
    </citation>
    <scope>NUCLEOTIDE SEQUENCE</scope>
</reference>
<evidence type="ECO:0000313" key="2">
    <source>
        <dbReference type="EMBL" id="MPL67116.1"/>
    </source>
</evidence>
<evidence type="ECO:0000259" key="1">
    <source>
        <dbReference type="PROSITE" id="PS50983"/>
    </source>
</evidence>
<protein>
    <submittedName>
        <fullName evidence="2">Fe(3+)-citrate-binding protein YfmC</fullName>
    </submittedName>
</protein>
<sequence length="301" mass="33303">MSGCSGEKNIEKNLTNTYTVLDDSGASVTLQGKPRRIVSLTYGTDEILAELVDLKTITAFSHWADDAQLSFLNKEQLRAVKKRSSENVEAVLQLNPDLVVASTATSQGLVKSLRDMGVPVYIARSPKTYDEMKEKIMGIANLVQEEGRGQEILKKMDSDLAETEKHLTGITAPKQKVVMLFYFGGVSGRSGNLVDEMLKMAHIRNGAAELGMGIGSNTISKEQVVEKNPDVFFIPAWNFGHEDNNVEKYRQEILTDPAFKNVKAIKDNKVIAIGENYRNVASQHIVESIRAFAKAVYPECF</sequence>
<dbReference type="SUPFAM" id="SSF53807">
    <property type="entry name" value="Helical backbone' metal receptor"/>
    <property type="match status" value="1"/>
</dbReference>
<proteinExistence type="predicted"/>
<dbReference type="Pfam" id="PF01497">
    <property type="entry name" value="Peripla_BP_2"/>
    <property type="match status" value="1"/>
</dbReference>
<dbReference type="PANTHER" id="PTHR30535">
    <property type="entry name" value="VITAMIN B12-BINDING PROTEIN"/>
    <property type="match status" value="1"/>
</dbReference>
<accession>A0A644TJK1</accession>
<dbReference type="InterPro" id="IPR050902">
    <property type="entry name" value="ABC_Transporter_SBP"/>
</dbReference>
<dbReference type="EMBL" id="VSSQ01000035">
    <property type="protein sequence ID" value="MPL67116.1"/>
    <property type="molecule type" value="Genomic_DNA"/>
</dbReference>
<dbReference type="PROSITE" id="PS50983">
    <property type="entry name" value="FE_B12_PBP"/>
    <property type="match status" value="1"/>
</dbReference>
<feature type="domain" description="Fe/B12 periplasmic-binding" evidence="1">
    <location>
        <begin position="36"/>
        <end position="300"/>
    </location>
</feature>
<gene>
    <name evidence="2" type="primary">yfmC_2</name>
    <name evidence="2" type="ORF">SDC9_12806</name>
</gene>
<dbReference type="AlphaFoldDB" id="A0A644TJK1"/>
<dbReference type="PANTHER" id="PTHR30535:SF34">
    <property type="entry name" value="MOLYBDATE-BINDING PROTEIN MOLA"/>
    <property type="match status" value="1"/>
</dbReference>
<dbReference type="Gene3D" id="3.40.50.1980">
    <property type="entry name" value="Nitrogenase molybdenum iron protein domain"/>
    <property type="match status" value="2"/>
</dbReference>
<dbReference type="InterPro" id="IPR002491">
    <property type="entry name" value="ABC_transptr_periplasmic_BD"/>
</dbReference>
<comment type="caution">
    <text evidence="2">The sequence shown here is derived from an EMBL/GenBank/DDBJ whole genome shotgun (WGS) entry which is preliminary data.</text>
</comment>